<dbReference type="EMBL" id="AE001437">
    <property type="protein sequence ID" value="AAK80724.1"/>
    <property type="molecule type" value="Genomic_DNA"/>
</dbReference>
<organism evidence="1 2">
    <name type="scientific">Clostridium acetobutylicum (strain ATCC 824 / DSM 792 / JCM 1419 / IAM 19013 / LMG 5710 / NBRC 13948 / NRRL B-527 / VKM B-1787 / 2291 / W)</name>
    <dbReference type="NCBI Taxonomy" id="272562"/>
    <lineage>
        <taxon>Bacteria</taxon>
        <taxon>Bacillati</taxon>
        <taxon>Bacillota</taxon>
        <taxon>Clostridia</taxon>
        <taxon>Eubacteriales</taxon>
        <taxon>Clostridiaceae</taxon>
        <taxon>Clostridium</taxon>
    </lineage>
</organism>
<gene>
    <name evidence="1" type="ordered locus">CA_C2780</name>
</gene>
<evidence type="ECO:0000313" key="1">
    <source>
        <dbReference type="EMBL" id="AAK80724.1"/>
    </source>
</evidence>
<reference evidence="1 2" key="1">
    <citation type="journal article" date="2001" name="J. Bacteriol.">
        <title>Genome sequence and comparative analysis of the solvent-producing bacterium Clostridium acetobutylicum.</title>
        <authorList>
            <person name="Nolling J."/>
            <person name="Breton G."/>
            <person name="Omelchenko M.V."/>
            <person name="Makarova K.S."/>
            <person name="Zeng Q."/>
            <person name="Gibson R."/>
            <person name="Lee H.M."/>
            <person name="Dubois J."/>
            <person name="Qiu D."/>
            <person name="Hitti J."/>
            <person name="Wolf Y.I."/>
            <person name="Tatusov R.L."/>
            <person name="Sabathe F."/>
            <person name="Doucette-Stamm L."/>
            <person name="Soucaille P."/>
            <person name="Daly M.J."/>
            <person name="Bennett G.N."/>
            <person name="Koonin E.V."/>
            <person name="Smith D.R."/>
        </authorList>
    </citation>
    <scope>NUCLEOTIDE SEQUENCE [LARGE SCALE GENOMIC DNA]</scope>
    <source>
        <strain evidence="2">ATCC 824 / DSM 792 / JCM 1419 / LMG 5710 / VKM B-1787</strain>
    </source>
</reference>
<dbReference type="eggNOG" id="COG5577">
    <property type="taxonomic scope" value="Bacteria"/>
</dbReference>
<dbReference type="RefSeq" id="WP_010966065.1">
    <property type="nucleotide sequence ID" value="NC_003030.1"/>
</dbReference>
<dbReference type="InterPro" id="IPR012851">
    <property type="entry name" value="Spore_coat_CotF-like"/>
</dbReference>
<dbReference type="OrthoDB" id="1910608at2"/>
<sequence length="98" mass="11114">MKIIENLTGTGDKTLTNKDIASDFMMNLDDFIVSLSTATCQTMNPQLRQVFDAQLISAINNQHNLSDMMVKKSWYPAFDDASQQLKNSYVDSKRIMES</sequence>
<keyword evidence="2" id="KW-1185">Reference proteome</keyword>
<dbReference type="PATRIC" id="fig|272562.8.peg.2967"/>
<evidence type="ECO:0000313" key="2">
    <source>
        <dbReference type="Proteomes" id="UP000000814"/>
    </source>
</evidence>
<dbReference type="Pfam" id="PF07875">
    <property type="entry name" value="Coat_F"/>
    <property type="match status" value="1"/>
</dbReference>
<dbReference type="STRING" id="272562.CA_C2780"/>
<dbReference type="AlphaFoldDB" id="Q97FG0"/>
<dbReference type="GeneID" id="44999266"/>
<name>Q97FG0_CLOAB</name>
<protein>
    <submittedName>
        <fullName evidence="1">Spore coat protein, cotF related</fullName>
    </submittedName>
</protein>
<proteinExistence type="predicted"/>
<dbReference type="KEGG" id="cac:CA_C2780"/>
<keyword evidence="1" id="KW-0167">Capsid protein</keyword>
<dbReference type="PIR" id="A97242">
    <property type="entry name" value="A97242"/>
</dbReference>
<dbReference type="Proteomes" id="UP000000814">
    <property type="component" value="Chromosome"/>
</dbReference>
<keyword evidence="1" id="KW-0946">Virion</keyword>
<dbReference type="SMR" id="Q97FG0"/>
<accession>Q97FG0</accession>
<dbReference type="HOGENOM" id="CLU_163858_1_1_9"/>